<keyword evidence="6" id="KW-0479">Metal-binding</keyword>
<comment type="subcellular location">
    <subcellularLocation>
        <location evidence="6">Cytoplasm</location>
    </subcellularLocation>
</comment>
<name>A0A1H6IXJ5_RUMFL</name>
<feature type="binding site" evidence="6">
    <location>
        <position position="453"/>
    </location>
    <ligand>
        <name>(6S)-5-formyl-5,6,7,8-tetrahydrofolate</name>
        <dbReference type="ChEBI" id="CHEBI:57457"/>
    </ligand>
</feature>
<feature type="binding site" evidence="6">
    <location>
        <position position="232"/>
    </location>
    <ligand>
        <name>Mg(2+)</name>
        <dbReference type="ChEBI" id="CHEBI:18420"/>
    </ligand>
</feature>
<dbReference type="OrthoDB" id="9805918at2"/>
<feature type="domain" description="TrmE-type G" evidence="8">
    <location>
        <begin position="218"/>
        <end position="375"/>
    </location>
</feature>
<dbReference type="NCBIfam" id="TIGR00231">
    <property type="entry name" value="small_GTP"/>
    <property type="match status" value="1"/>
</dbReference>
<dbReference type="Pfam" id="PF10396">
    <property type="entry name" value="TrmE_N"/>
    <property type="match status" value="1"/>
</dbReference>
<keyword evidence="3 6" id="KW-0547">Nucleotide-binding</keyword>
<dbReference type="GO" id="GO:0005525">
    <property type="term" value="F:GTP binding"/>
    <property type="evidence" value="ECO:0007669"/>
    <property type="project" value="UniProtKB-UniRule"/>
</dbReference>
<dbReference type="PANTHER" id="PTHR42714:SF2">
    <property type="entry name" value="TRNA MODIFICATION GTPASE GTPBP3, MITOCHONDRIAL"/>
    <property type="match status" value="1"/>
</dbReference>
<dbReference type="EC" id="3.6.-.-" evidence="6"/>
<dbReference type="InterPro" id="IPR031168">
    <property type="entry name" value="G_TrmE"/>
</dbReference>
<dbReference type="PROSITE" id="PS51709">
    <property type="entry name" value="G_TRME"/>
    <property type="match status" value="1"/>
</dbReference>
<comment type="function">
    <text evidence="6">Exhibits a very high intrinsic GTPase hydrolysis rate. Involved in the addition of a carboxymethylaminomethyl (cmnm) group at the wobble position (U34) of certain tRNAs, forming tRNA-cmnm(5)s(2)U34.</text>
</comment>
<feature type="binding site" evidence="6">
    <location>
        <position position="228"/>
    </location>
    <ligand>
        <name>K(+)</name>
        <dbReference type="ChEBI" id="CHEBI:29103"/>
    </ligand>
</feature>
<keyword evidence="6" id="KW-0963">Cytoplasm</keyword>
<evidence type="ECO:0000256" key="4">
    <source>
        <dbReference type="ARBA" id="ARBA00022958"/>
    </source>
</evidence>
<dbReference type="GO" id="GO:0002098">
    <property type="term" value="P:tRNA wobble uridine modification"/>
    <property type="evidence" value="ECO:0007669"/>
    <property type="project" value="TreeGrafter"/>
</dbReference>
<keyword evidence="6" id="KW-0460">Magnesium</keyword>
<feature type="binding site" evidence="6">
    <location>
        <position position="249"/>
    </location>
    <ligand>
        <name>K(+)</name>
        <dbReference type="ChEBI" id="CHEBI:29103"/>
    </ligand>
</feature>
<dbReference type="InterPro" id="IPR006073">
    <property type="entry name" value="GTP-bd"/>
</dbReference>
<proteinExistence type="inferred from homology"/>
<keyword evidence="5 6" id="KW-0342">GTP-binding</keyword>
<feature type="binding site" evidence="6">
    <location>
        <begin position="247"/>
        <end position="253"/>
    </location>
    <ligand>
        <name>GTP</name>
        <dbReference type="ChEBI" id="CHEBI:37565"/>
    </ligand>
</feature>
<evidence type="ECO:0000256" key="5">
    <source>
        <dbReference type="ARBA" id="ARBA00023134"/>
    </source>
</evidence>
<feature type="binding site" evidence="6">
    <location>
        <position position="252"/>
    </location>
    <ligand>
        <name>K(+)</name>
        <dbReference type="ChEBI" id="CHEBI:29103"/>
    </ligand>
</feature>
<evidence type="ECO:0000256" key="2">
    <source>
        <dbReference type="ARBA" id="ARBA00022694"/>
    </source>
</evidence>
<dbReference type="GO" id="GO:0046872">
    <property type="term" value="F:metal ion binding"/>
    <property type="evidence" value="ECO:0007669"/>
    <property type="project" value="UniProtKB-KW"/>
</dbReference>
<dbReference type="InterPro" id="IPR027368">
    <property type="entry name" value="MnmE_dom2"/>
</dbReference>
<feature type="binding site" evidence="6">
    <location>
        <begin position="272"/>
        <end position="275"/>
    </location>
    <ligand>
        <name>GTP</name>
        <dbReference type="ChEBI" id="CHEBI:37565"/>
    </ligand>
</feature>
<dbReference type="Pfam" id="PF12631">
    <property type="entry name" value="MnmE_helical"/>
    <property type="match status" value="1"/>
</dbReference>
<keyword evidence="4 6" id="KW-0630">Potassium</keyword>
<dbReference type="HAMAP" id="MF_00379">
    <property type="entry name" value="GTPase_MnmE"/>
    <property type="match status" value="1"/>
</dbReference>
<comment type="similarity">
    <text evidence="1 6 7">Belongs to the TRAFAC class TrmE-Era-EngA-EngB-Septin-like GTPase superfamily. TrmE GTPase family.</text>
</comment>
<keyword evidence="6" id="KW-0378">Hydrolase</keyword>
<dbReference type="PANTHER" id="PTHR42714">
    <property type="entry name" value="TRNA MODIFICATION GTPASE GTPBP3"/>
    <property type="match status" value="1"/>
</dbReference>
<evidence type="ECO:0000313" key="9">
    <source>
        <dbReference type="EMBL" id="SEH51362.1"/>
    </source>
</evidence>
<comment type="caution">
    <text evidence="6">Lacks conserved residue(s) required for the propagation of feature annotation.</text>
</comment>
<protein>
    <recommendedName>
        <fullName evidence="6">tRNA modification GTPase MnmE</fullName>
        <ecNumber evidence="6">3.6.-.-</ecNumber>
    </recommendedName>
</protein>
<dbReference type="InterPro" id="IPR027266">
    <property type="entry name" value="TrmE/GcvT-like"/>
</dbReference>
<dbReference type="GO" id="GO:0005829">
    <property type="term" value="C:cytosol"/>
    <property type="evidence" value="ECO:0007669"/>
    <property type="project" value="TreeGrafter"/>
</dbReference>
<accession>A0A1H6IXJ5</accession>
<feature type="binding site" evidence="6">
    <location>
        <position position="247"/>
    </location>
    <ligand>
        <name>K(+)</name>
        <dbReference type="ChEBI" id="CHEBI:29103"/>
    </ligand>
</feature>
<evidence type="ECO:0000256" key="3">
    <source>
        <dbReference type="ARBA" id="ARBA00022741"/>
    </source>
</evidence>
<feature type="binding site" evidence="6">
    <location>
        <position position="122"/>
    </location>
    <ligand>
        <name>(6S)-5-formyl-5,6,7,8-tetrahydrofolate</name>
        <dbReference type="ChEBI" id="CHEBI:57457"/>
    </ligand>
</feature>
<evidence type="ECO:0000313" key="10">
    <source>
        <dbReference type="Proteomes" id="UP000183190"/>
    </source>
</evidence>
<sequence>MSTIAAISTPNAIGGISVIRISGDDAIGVAEKIFSPYGGKKVSDMAGYTCAYGIAHDGGERLDDCILTVFRAPHSYTGEDVVEISCHGGLYVTRKVLRAALGNGAENAEAGEFTKRAYLNGKLDLTQAESVMDIISAKGERELKMAENLREGAAFKKAEKCSKKLMKILGDLAAWADYPEEDIPEVRPETLIEELSEVRDDLKSLVQNYDSGRILREGVSTAIIGRPNVGKSTLFNCLSGCERSIVTEIAGTTRDIIEESVRIGDITLRLSDTAGIHETDDIIEGIGVDMAEKMIASSELIIAVFDGSCPLTADDQYLINKINKDKTVAVVNKSDVEQLLDIAELEKQIKHIVYISAKENTGVEELHRHIEEIFKLNEADFDTVTVANERQKYCIDKALESIESAILSLEIGEMLDAVNILIDEAEQSLLMLTGEKVTDAVVDEVFSRFCVGK</sequence>
<dbReference type="RefSeq" id="WP_074715199.1">
    <property type="nucleotide sequence ID" value="NZ_FNWV01000003.1"/>
</dbReference>
<reference evidence="9 10" key="1">
    <citation type="submission" date="2016-10" db="EMBL/GenBank/DDBJ databases">
        <authorList>
            <person name="de Groot N.N."/>
        </authorList>
    </citation>
    <scope>NUCLEOTIDE SEQUENCE [LARGE SCALE GENOMIC DNA]</scope>
    <source>
        <strain evidence="9 10">YAD2003</strain>
    </source>
</reference>
<comment type="cofactor">
    <cofactor evidence="6">
        <name>K(+)</name>
        <dbReference type="ChEBI" id="CHEBI:29103"/>
    </cofactor>
    <text evidence="6">Binds 1 potassium ion per subunit.</text>
</comment>
<dbReference type="CDD" id="cd04164">
    <property type="entry name" value="trmE"/>
    <property type="match status" value="1"/>
</dbReference>
<dbReference type="InterPro" id="IPR005225">
    <property type="entry name" value="Small_GTP-bd"/>
</dbReference>
<dbReference type="SUPFAM" id="SSF52540">
    <property type="entry name" value="P-loop containing nucleoside triphosphate hydrolases"/>
    <property type="match status" value="1"/>
</dbReference>
<feature type="binding site" evidence="6">
    <location>
        <position position="253"/>
    </location>
    <ligand>
        <name>Mg(2+)</name>
        <dbReference type="ChEBI" id="CHEBI:18420"/>
    </ligand>
</feature>
<gene>
    <name evidence="6" type="primary">mnmE</name>
    <name evidence="6" type="synonym">trmE</name>
    <name evidence="9" type="ORF">SAMN02910265_01146</name>
</gene>
<dbReference type="Gene3D" id="3.30.1360.120">
    <property type="entry name" value="Probable tRNA modification gtpase trme, domain 1"/>
    <property type="match status" value="1"/>
</dbReference>
<dbReference type="Pfam" id="PF01926">
    <property type="entry name" value="MMR_HSR1"/>
    <property type="match status" value="1"/>
</dbReference>
<feature type="binding site" evidence="6">
    <location>
        <begin position="228"/>
        <end position="233"/>
    </location>
    <ligand>
        <name>GTP</name>
        <dbReference type="ChEBI" id="CHEBI:37565"/>
    </ligand>
</feature>
<dbReference type="InterPro" id="IPR027417">
    <property type="entry name" value="P-loop_NTPase"/>
</dbReference>
<organism evidence="9 10">
    <name type="scientific">Ruminococcus flavefaciens</name>
    <dbReference type="NCBI Taxonomy" id="1265"/>
    <lineage>
        <taxon>Bacteria</taxon>
        <taxon>Bacillati</taxon>
        <taxon>Bacillota</taxon>
        <taxon>Clostridia</taxon>
        <taxon>Eubacteriales</taxon>
        <taxon>Oscillospiraceae</taxon>
        <taxon>Ruminococcus</taxon>
    </lineage>
</organism>
<dbReference type="InterPro" id="IPR025867">
    <property type="entry name" value="MnmE_helical"/>
</dbReference>
<dbReference type="NCBIfam" id="TIGR00450">
    <property type="entry name" value="mnmE_trmE_thdF"/>
    <property type="match status" value="1"/>
</dbReference>
<evidence type="ECO:0000259" key="8">
    <source>
        <dbReference type="PROSITE" id="PS51709"/>
    </source>
</evidence>
<dbReference type="InterPro" id="IPR018948">
    <property type="entry name" value="GTP-bd_TrmE_N"/>
</dbReference>
<comment type="subunit">
    <text evidence="6">Homodimer. Heterotetramer of two MnmE and two MnmG subunits.</text>
</comment>
<feature type="binding site" evidence="6">
    <location>
        <position position="20"/>
    </location>
    <ligand>
        <name>(6S)-5-formyl-5,6,7,8-tetrahydrofolate</name>
        <dbReference type="ChEBI" id="CHEBI:57457"/>
    </ligand>
</feature>
<dbReference type="EMBL" id="FNWV01000003">
    <property type="protein sequence ID" value="SEH51362.1"/>
    <property type="molecule type" value="Genomic_DNA"/>
</dbReference>
<dbReference type="GO" id="GO:0003924">
    <property type="term" value="F:GTPase activity"/>
    <property type="evidence" value="ECO:0007669"/>
    <property type="project" value="UniProtKB-UniRule"/>
</dbReference>
<keyword evidence="2 6" id="KW-0819">tRNA processing</keyword>
<evidence type="ECO:0000256" key="6">
    <source>
        <dbReference type="HAMAP-Rule" id="MF_00379"/>
    </source>
</evidence>
<evidence type="ECO:0000256" key="1">
    <source>
        <dbReference type="ARBA" id="ARBA00011043"/>
    </source>
</evidence>
<dbReference type="GO" id="GO:0030488">
    <property type="term" value="P:tRNA methylation"/>
    <property type="evidence" value="ECO:0007669"/>
    <property type="project" value="TreeGrafter"/>
</dbReference>
<dbReference type="Gene3D" id="1.20.120.430">
    <property type="entry name" value="tRNA modification GTPase MnmE domain 2"/>
    <property type="match status" value="1"/>
</dbReference>
<dbReference type="AlphaFoldDB" id="A0A1H6IXJ5"/>
<dbReference type="Proteomes" id="UP000183190">
    <property type="component" value="Unassembled WGS sequence"/>
</dbReference>
<evidence type="ECO:0000256" key="7">
    <source>
        <dbReference type="RuleBase" id="RU003313"/>
    </source>
</evidence>
<feature type="binding site" evidence="6">
    <location>
        <position position="83"/>
    </location>
    <ligand>
        <name>(6S)-5-formyl-5,6,7,8-tetrahydrofolate</name>
        <dbReference type="ChEBI" id="CHEBI:57457"/>
    </ligand>
</feature>
<dbReference type="InterPro" id="IPR004520">
    <property type="entry name" value="GTPase_MnmE"/>
</dbReference>
<dbReference type="CDD" id="cd14858">
    <property type="entry name" value="TrmE_N"/>
    <property type="match status" value="1"/>
</dbReference>
<dbReference type="Gene3D" id="3.40.50.300">
    <property type="entry name" value="P-loop containing nucleotide triphosphate hydrolases"/>
    <property type="match status" value="1"/>
</dbReference>